<protein>
    <submittedName>
        <fullName evidence="1">Chemotaxis protein CheE</fullName>
    </submittedName>
</protein>
<name>A0A975GZ76_9CAUL</name>
<dbReference type="AlphaFoldDB" id="A0A975GZ76"/>
<sequence length="167" mass="17642">MVVVLRKERKSRLSAMIDQAGGISVGVALAQARAHLETLQAQSQAIVGERVAELAALKPPAPDAPDARQVLEHVYDLASAVIDAAGPFELIDLCAVAAGLCDLIDAAAEDRPFDWRIVTVHAQSMQLILSLPPEAVAERAQVLDSLKQVMAKKIPAAPGEANEIDPA</sequence>
<dbReference type="Proteomes" id="UP000663918">
    <property type="component" value="Chromosome"/>
</dbReference>
<dbReference type="EMBL" id="CP062222">
    <property type="protein sequence ID" value="QTC92365.1"/>
    <property type="molecule type" value="Genomic_DNA"/>
</dbReference>
<organism evidence="1 2">
    <name type="scientific">Brevundimonas goettingensis</name>
    <dbReference type="NCBI Taxonomy" id="2774190"/>
    <lineage>
        <taxon>Bacteria</taxon>
        <taxon>Pseudomonadati</taxon>
        <taxon>Pseudomonadota</taxon>
        <taxon>Alphaproteobacteria</taxon>
        <taxon>Caulobacterales</taxon>
        <taxon>Caulobacteraceae</taxon>
        <taxon>Brevundimonas</taxon>
    </lineage>
</organism>
<evidence type="ECO:0000313" key="1">
    <source>
        <dbReference type="EMBL" id="QTC92365.1"/>
    </source>
</evidence>
<gene>
    <name evidence="1" type="ORF">IFJ75_05605</name>
</gene>
<dbReference type="RefSeq" id="WP_207931647.1">
    <property type="nucleotide sequence ID" value="NZ_CP062222.1"/>
</dbReference>
<accession>A0A975GZ76</accession>
<keyword evidence="2" id="KW-1185">Reference proteome</keyword>
<proteinExistence type="predicted"/>
<dbReference type="KEGG" id="bgoe:IFJ75_05605"/>
<evidence type="ECO:0000313" key="2">
    <source>
        <dbReference type="Proteomes" id="UP000663918"/>
    </source>
</evidence>
<reference evidence="1" key="1">
    <citation type="submission" date="2020-09" db="EMBL/GenBank/DDBJ databases">
        <title>Brevundimonas sp. LVF2 isolated from a puddle in Goettingen, Germany.</title>
        <authorList>
            <person name="Friedrich I."/>
            <person name="Klassen A."/>
            <person name="Hannes N."/>
            <person name="Schneider D."/>
            <person name="Hertel R."/>
            <person name="Daniel R."/>
        </authorList>
    </citation>
    <scope>NUCLEOTIDE SEQUENCE</scope>
    <source>
        <strain evidence="1">LVF2</strain>
    </source>
</reference>